<keyword evidence="3" id="KW-1185">Reference proteome</keyword>
<dbReference type="Proteomes" id="UP000663829">
    <property type="component" value="Unassembled WGS sequence"/>
</dbReference>
<organism evidence="1 3">
    <name type="scientific">Didymodactylos carnosus</name>
    <dbReference type="NCBI Taxonomy" id="1234261"/>
    <lineage>
        <taxon>Eukaryota</taxon>
        <taxon>Metazoa</taxon>
        <taxon>Spiralia</taxon>
        <taxon>Gnathifera</taxon>
        <taxon>Rotifera</taxon>
        <taxon>Eurotatoria</taxon>
        <taxon>Bdelloidea</taxon>
        <taxon>Philodinida</taxon>
        <taxon>Philodinidae</taxon>
        <taxon>Didymodactylos</taxon>
    </lineage>
</organism>
<evidence type="ECO:0000313" key="1">
    <source>
        <dbReference type="EMBL" id="CAF1375362.1"/>
    </source>
</evidence>
<protein>
    <submittedName>
        <fullName evidence="1">Uncharacterized protein</fullName>
    </submittedName>
</protein>
<comment type="caution">
    <text evidence="1">The sequence shown here is derived from an EMBL/GenBank/DDBJ whole genome shotgun (WGS) entry which is preliminary data.</text>
</comment>
<reference evidence="1" key="1">
    <citation type="submission" date="2021-02" db="EMBL/GenBank/DDBJ databases">
        <authorList>
            <person name="Nowell W R."/>
        </authorList>
    </citation>
    <scope>NUCLEOTIDE SEQUENCE</scope>
</reference>
<evidence type="ECO:0000313" key="2">
    <source>
        <dbReference type="EMBL" id="CAF4265351.1"/>
    </source>
</evidence>
<dbReference type="EMBL" id="CAJNOQ010016140">
    <property type="protein sequence ID" value="CAF1375362.1"/>
    <property type="molecule type" value="Genomic_DNA"/>
</dbReference>
<proteinExistence type="predicted"/>
<accession>A0A815JDQ7</accession>
<dbReference type="AlphaFoldDB" id="A0A815JDQ7"/>
<name>A0A815JDQ7_9BILA</name>
<dbReference type="Proteomes" id="UP000681722">
    <property type="component" value="Unassembled WGS sequence"/>
</dbReference>
<sequence>MICSSPSSAPYMFKRLQILEKKFSTSDFVSYSMIIDGTDVPALVVITRKALVVVRGGRAVAGARVTVDSVVPRAGDVLVTIRGITGTLAIDRFHLPGHTREMCKNEMNPDKKK</sequence>
<gene>
    <name evidence="1" type="ORF">GPM918_LOCUS32062</name>
    <name evidence="2" type="ORF">SRO942_LOCUS32719</name>
</gene>
<dbReference type="EMBL" id="CAJOBC010078090">
    <property type="protein sequence ID" value="CAF4265351.1"/>
    <property type="molecule type" value="Genomic_DNA"/>
</dbReference>
<evidence type="ECO:0000313" key="3">
    <source>
        <dbReference type="Proteomes" id="UP000663829"/>
    </source>
</evidence>